<evidence type="ECO:0008006" key="2">
    <source>
        <dbReference type="Google" id="ProtNLM"/>
    </source>
</evidence>
<name>A0A1C6KAW1_9FIRM</name>
<reference evidence="1" key="1">
    <citation type="submission" date="2015-09" db="EMBL/GenBank/DDBJ databases">
        <authorList>
            <consortium name="Pathogen Informatics"/>
        </authorList>
    </citation>
    <scope>NUCLEOTIDE SEQUENCE</scope>
    <source>
        <strain evidence="1">2789STDY5834896</strain>
    </source>
</reference>
<proteinExistence type="predicted"/>
<organism evidence="1">
    <name type="scientific">uncultured Anaerotruncus sp</name>
    <dbReference type="NCBI Taxonomy" id="905011"/>
    <lineage>
        <taxon>Bacteria</taxon>
        <taxon>Bacillati</taxon>
        <taxon>Bacillota</taxon>
        <taxon>Clostridia</taxon>
        <taxon>Eubacteriales</taxon>
        <taxon>Oscillospiraceae</taxon>
        <taxon>Anaerotruncus</taxon>
        <taxon>environmental samples</taxon>
    </lineage>
</organism>
<evidence type="ECO:0000313" key="1">
    <source>
        <dbReference type="EMBL" id="SCJ91055.1"/>
    </source>
</evidence>
<gene>
    <name evidence="1" type="ORF">SAMEA3545359_02788</name>
</gene>
<dbReference type="EMBL" id="FMHG01000005">
    <property type="protein sequence ID" value="SCJ91055.1"/>
    <property type="molecule type" value="Genomic_DNA"/>
</dbReference>
<sequence length="100" mass="11697">MNKTVEEINKMIMEDAPMEEINDAIGYIDIYSCFDPIFEPPIDFLEECRKHWETAQSSFRKTIERKIGNTWYVIETECDGNEPLADKVKRLIFSDKGVIC</sequence>
<dbReference type="AlphaFoldDB" id="A0A1C6KAW1"/>
<protein>
    <recommendedName>
        <fullName evidence="2">Phage protein</fullName>
    </recommendedName>
</protein>
<accession>A0A1C6KAW1</accession>